<name>A0A2D2Q0H5_PARLV</name>
<reference evidence="5" key="2">
    <citation type="journal article" date="2022" name="Front. Microbiol.">
        <title>Comparative Genomic Analysis Revealed Distinct Molecular Components and Organization of CO2-Concentrating Mechanism in Thermophilic Cyanobacteria.</title>
        <authorList>
            <person name="Tang J."/>
            <person name="Zhou H."/>
            <person name="Yao D."/>
            <person name="Riaz S."/>
            <person name="You D."/>
            <person name="Klepacz-Smolka A."/>
            <person name="Daroch M."/>
        </authorList>
    </citation>
    <scope>NUCLEOTIDE SEQUENCE [LARGE SCALE GENOMIC DNA]</scope>
    <source>
        <strain evidence="5">PCC 6715</strain>
    </source>
</reference>
<dbReference type="EMBL" id="CP018092">
    <property type="protein sequence ID" value="ATS18012.1"/>
    <property type="molecule type" value="Genomic_DNA"/>
</dbReference>
<evidence type="ECO:0000256" key="1">
    <source>
        <dbReference type="SAM" id="Coils"/>
    </source>
</evidence>
<sequence length="357" mass="40244">MDSTSGLALWIELLPEPILVLDSAGKILAINSAAREFFGRIEDNHRCSGDPFLGQSIAAWVATPTEQLQKNLKLWQQATTMVPGSLVLKQAANQAQKIEVEAVGIHFLKPPAILLRVRKQRQFLQAFIQQRYQFEKLQQQMARQTALIVELEQRQHALEAENRYLQSMSHRDSLTQLANRRAFEAGLRHGWHEAYSHSTPLAVAMLDIDHFKLYNDTYGHLAGDRALQRVAKAIQSQVREADLVARYGGEEFVLLLRQTHHDVAICVLQRIFNYIRSLNIPHAASPVQPYLTLSAGICIATASSIDCPIAELIASADAALYHAKRSGRDRYSIQTYPTAVNDLNQPLRYRQQADQHP</sequence>
<accession>A0A2D2Q0H5</accession>
<dbReference type="GO" id="GO:0052621">
    <property type="term" value="F:diguanylate cyclase activity"/>
    <property type="evidence" value="ECO:0007669"/>
    <property type="project" value="TreeGrafter"/>
</dbReference>
<dbReference type="KEGG" id="slw:BRW62_03790"/>
<dbReference type="PROSITE" id="PS50887">
    <property type="entry name" value="GGDEF"/>
    <property type="match status" value="1"/>
</dbReference>
<dbReference type="SUPFAM" id="SSF55073">
    <property type="entry name" value="Nucleotide cyclase"/>
    <property type="match status" value="1"/>
</dbReference>
<reference evidence="4 5" key="1">
    <citation type="submission" date="2016-11" db="EMBL/GenBank/DDBJ databases">
        <title>Complete genome sequence of thermophilic cyanobacteria strain Synechococcus sp. PCC6715.</title>
        <authorList>
            <person name="Tang J."/>
            <person name="Daroch M."/>
            <person name="Liang Y."/>
            <person name="Jiang D."/>
            <person name="Shah M."/>
        </authorList>
    </citation>
    <scope>NUCLEOTIDE SEQUENCE [LARGE SCALE GENOMIC DNA]</scope>
    <source>
        <strain evidence="4 5">PCC 6715</strain>
    </source>
</reference>
<dbReference type="GO" id="GO:0005886">
    <property type="term" value="C:plasma membrane"/>
    <property type="evidence" value="ECO:0007669"/>
    <property type="project" value="TreeGrafter"/>
</dbReference>
<dbReference type="Gene3D" id="3.30.70.270">
    <property type="match status" value="1"/>
</dbReference>
<evidence type="ECO:0000259" key="3">
    <source>
        <dbReference type="PROSITE" id="PS50887"/>
    </source>
</evidence>
<dbReference type="GO" id="GO:1902201">
    <property type="term" value="P:negative regulation of bacterial-type flagellum-dependent cell motility"/>
    <property type="evidence" value="ECO:0007669"/>
    <property type="project" value="TreeGrafter"/>
</dbReference>
<keyword evidence="1" id="KW-0175">Coiled coil</keyword>
<dbReference type="InterPro" id="IPR050469">
    <property type="entry name" value="Diguanylate_Cyclase"/>
</dbReference>
<dbReference type="InterPro" id="IPR035965">
    <property type="entry name" value="PAS-like_dom_sf"/>
</dbReference>
<evidence type="ECO:0000313" key="4">
    <source>
        <dbReference type="EMBL" id="ATS18012.1"/>
    </source>
</evidence>
<keyword evidence="5" id="KW-1185">Reference proteome</keyword>
<dbReference type="PROSITE" id="PS50112">
    <property type="entry name" value="PAS"/>
    <property type="match status" value="1"/>
</dbReference>
<dbReference type="Pfam" id="PF13188">
    <property type="entry name" value="PAS_8"/>
    <property type="match status" value="1"/>
</dbReference>
<dbReference type="CDD" id="cd01949">
    <property type="entry name" value="GGDEF"/>
    <property type="match status" value="1"/>
</dbReference>
<dbReference type="InterPro" id="IPR029787">
    <property type="entry name" value="Nucleotide_cyclase"/>
</dbReference>
<proteinExistence type="predicted"/>
<dbReference type="CDD" id="cd00130">
    <property type="entry name" value="PAS"/>
    <property type="match status" value="1"/>
</dbReference>
<dbReference type="AlphaFoldDB" id="A0A2D2Q0H5"/>
<organism evidence="4 5">
    <name type="scientific">Parathermosynechococcus lividus PCC 6715</name>
    <dbReference type="NCBI Taxonomy" id="1917166"/>
    <lineage>
        <taxon>Bacteria</taxon>
        <taxon>Bacillati</taxon>
        <taxon>Cyanobacteriota</taxon>
        <taxon>Cyanophyceae</taxon>
        <taxon>Acaryochloridales</taxon>
        <taxon>Thermosynechococcaceae</taxon>
        <taxon>Parathermosynechococcus</taxon>
    </lineage>
</organism>
<evidence type="ECO:0000259" key="2">
    <source>
        <dbReference type="PROSITE" id="PS50112"/>
    </source>
</evidence>
<dbReference type="Pfam" id="PF00990">
    <property type="entry name" value="GGDEF"/>
    <property type="match status" value="1"/>
</dbReference>
<evidence type="ECO:0000313" key="5">
    <source>
        <dbReference type="Proteomes" id="UP000231057"/>
    </source>
</evidence>
<dbReference type="SUPFAM" id="SSF55785">
    <property type="entry name" value="PYP-like sensor domain (PAS domain)"/>
    <property type="match status" value="1"/>
</dbReference>
<feature type="domain" description="GGDEF" evidence="3">
    <location>
        <begin position="199"/>
        <end position="336"/>
    </location>
</feature>
<evidence type="ECO:0008006" key="6">
    <source>
        <dbReference type="Google" id="ProtNLM"/>
    </source>
</evidence>
<dbReference type="Proteomes" id="UP000231057">
    <property type="component" value="Chromosome"/>
</dbReference>
<feature type="domain" description="PAS" evidence="2">
    <location>
        <begin position="3"/>
        <end position="39"/>
    </location>
</feature>
<dbReference type="FunFam" id="3.30.70.270:FF:000001">
    <property type="entry name" value="Diguanylate cyclase domain protein"/>
    <property type="match status" value="1"/>
</dbReference>
<dbReference type="NCBIfam" id="TIGR00254">
    <property type="entry name" value="GGDEF"/>
    <property type="match status" value="1"/>
</dbReference>
<dbReference type="InterPro" id="IPR043128">
    <property type="entry name" value="Rev_trsase/Diguanyl_cyclase"/>
</dbReference>
<dbReference type="GO" id="GO:0043709">
    <property type="term" value="P:cell adhesion involved in single-species biofilm formation"/>
    <property type="evidence" value="ECO:0007669"/>
    <property type="project" value="TreeGrafter"/>
</dbReference>
<dbReference type="InterPro" id="IPR000014">
    <property type="entry name" value="PAS"/>
</dbReference>
<dbReference type="SMART" id="SM00267">
    <property type="entry name" value="GGDEF"/>
    <property type="match status" value="1"/>
</dbReference>
<dbReference type="PANTHER" id="PTHR45138">
    <property type="entry name" value="REGULATORY COMPONENTS OF SENSORY TRANSDUCTION SYSTEM"/>
    <property type="match status" value="1"/>
</dbReference>
<feature type="coiled-coil region" evidence="1">
    <location>
        <begin position="134"/>
        <end position="168"/>
    </location>
</feature>
<dbReference type="PANTHER" id="PTHR45138:SF24">
    <property type="entry name" value="DIGUANYLATE CYCLASE DGCC-RELATED"/>
    <property type="match status" value="1"/>
</dbReference>
<dbReference type="InterPro" id="IPR000160">
    <property type="entry name" value="GGDEF_dom"/>
</dbReference>
<protein>
    <recommendedName>
        <fullName evidence="6">GGDEF domain-containing protein</fullName>
    </recommendedName>
</protein>
<dbReference type="Gene3D" id="3.30.450.20">
    <property type="entry name" value="PAS domain"/>
    <property type="match status" value="1"/>
</dbReference>
<gene>
    <name evidence="4" type="ORF">BRW62_03790</name>
</gene>